<dbReference type="Proteomes" id="UP000308744">
    <property type="component" value="Unassembled WGS sequence"/>
</dbReference>
<gene>
    <name evidence="1" type="ORF">FC756_00830</name>
</gene>
<dbReference type="AlphaFoldDB" id="A0A4U2ZG11"/>
<protein>
    <recommendedName>
        <fullName evidence="3">Head-tail adaptor protein</fullName>
    </recommendedName>
</protein>
<comment type="caution">
    <text evidence="1">The sequence shown here is derived from an EMBL/GenBank/DDBJ whole genome shotgun (WGS) entry which is preliminary data.</text>
</comment>
<dbReference type="RefSeq" id="WP_107896748.1">
    <property type="nucleotide sequence ID" value="NZ_PYWM01000024.1"/>
</dbReference>
<evidence type="ECO:0008006" key="3">
    <source>
        <dbReference type="Google" id="ProtNLM"/>
    </source>
</evidence>
<organism evidence="1 2">
    <name type="scientific">Lysinibacillus mangiferihumi</name>
    <dbReference type="NCBI Taxonomy" id="1130819"/>
    <lineage>
        <taxon>Bacteria</taxon>
        <taxon>Bacillati</taxon>
        <taxon>Bacillota</taxon>
        <taxon>Bacilli</taxon>
        <taxon>Bacillales</taxon>
        <taxon>Bacillaceae</taxon>
        <taxon>Lysinibacillus</taxon>
    </lineage>
</organism>
<keyword evidence="2" id="KW-1185">Reference proteome</keyword>
<proteinExistence type="predicted"/>
<reference evidence="1 2" key="1">
    <citation type="submission" date="2019-04" db="EMBL/GenBank/DDBJ databases">
        <title>Lysinibacillus genome sequencing.</title>
        <authorList>
            <person name="Dunlap C."/>
        </authorList>
    </citation>
    <scope>NUCLEOTIDE SEQUENCE [LARGE SCALE GENOMIC DNA]</scope>
    <source>
        <strain evidence="1 2">CCTCC AB 2010389</strain>
    </source>
</reference>
<evidence type="ECO:0000313" key="1">
    <source>
        <dbReference type="EMBL" id="TKI72640.1"/>
    </source>
</evidence>
<name>A0A4U2ZG11_9BACI</name>
<sequence length="126" mass="14570">MNPIVTMRRSHTAWNIMQNPSSIIIQRKGQIRENGKIVNINETLEPQIVRIYAVGGSENRMVETIGERQIDRYYRLLASWDADIQASTELKDTFYHDGQKYEVKLVNNKSIHGCKVGKQVLIERVI</sequence>
<accession>A0A4U2ZG11</accession>
<evidence type="ECO:0000313" key="2">
    <source>
        <dbReference type="Proteomes" id="UP000308744"/>
    </source>
</evidence>
<dbReference type="EMBL" id="SZPU01000002">
    <property type="protein sequence ID" value="TKI72640.1"/>
    <property type="molecule type" value="Genomic_DNA"/>
</dbReference>